<dbReference type="SMR" id="B4MPY1"/>
<keyword evidence="3" id="KW-0722">Serine protease inhibitor</keyword>
<dbReference type="SUPFAM" id="SSF56574">
    <property type="entry name" value="Serpins"/>
    <property type="match status" value="1"/>
</dbReference>
<keyword evidence="6" id="KW-0732">Signal</keyword>
<dbReference type="GO" id="GO:0045861">
    <property type="term" value="P:negative regulation of proteolysis"/>
    <property type="evidence" value="ECO:0007669"/>
    <property type="project" value="EnsemblMetazoa"/>
</dbReference>
<dbReference type="eggNOG" id="KOG2392">
    <property type="taxonomic scope" value="Eukaryota"/>
</dbReference>
<dbReference type="AlphaFoldDB" id="B4MPY1"/>
<dbReference type="InterPro" id="IPR023795">
    <property type="entry name" value="Serpin_CS"/>
</dbReference>
<feature type="compositionally biased region" description="Low complexity" evidence="5">
    <location>
        <begin position="105"/>
        <end position="117"/>
    </location>
</feature>
<dbReference type="Gene3D" id="2.30.39.10">
    <property type="entry name" value="Alpha-1-antitrypsin, domain 1"/>
    <property type="match status" value="1"/>
</dbReference>
<dbReference type="KEGG" id="dwi:6640552"/>
<sequence>MTCKYSILLLVGYLIYVQGDAFFTRQINNVHQPILGLRSSFDQPAPASPASVSAGRQNRRPQQQPVAPVARQDLVPRAAAAAPSVPAAAAKGANDLQRPIGGWDQQWNNNNVQTNQQYGPTANDSPRVQGVDESGSGSGLSQPPVSTSPTRPPAQKNYMEQFSSKLFQQIATRAQQKNIVYSPAMVHSQLAMLYIVSHGQTFEELQQAGIFSVDTTKVSQDFLSLLSLQQLQNAEIIVASKVLYNPALGQPNERFPKYALTYFNTEIETFNPQDPRNTANAINGWVRDRTKNTIKQLITQSEIDDQTQAILLNAIYFKARWANEFSTRDTMPAKFRMGNGAAINVAMMYNDDVFDYAELPDLHATALEMPYAGTQISMLIILPNQVNGLTQLERQLARPEYDLNAIAARLRRETVTVRIPRFRIEFEQDMTEPLQRLGVKEMFTSRSQVDAMLDKPAMVSKIQQKAFIDVNEAGSEASASSYAKFVPLSLPVKSHEFTADHPFIFAIRSPNAVLFIGHVVQPTQVA</sequence>
<dbReference type="PhylomeDB" id="B4MPY1"/>
<dbReference type="CDD" id="cd19954">
    <property type="entry name" value="serpin42Dd-like_insects"/>
    <property type="match status" value="1"/>
</dbReference>
<comment type="similarity">
    <text evidence="1 4">Belongs to the serpin family.</text>
</comment>
<name>B4MPY1_DROWI</name>
<dbReference type="MEROPS" id="I04.040"/>
<accession>B4MPY1</accession>
<dbReference type="PANTHER" id="PTHR11461">
    <property type="entry name" value="SERINE PROTEASE INHIBITOR, SERPIN"/>
    <property type="match status" value="1"/>
</dbReference>
<dbReference type="SMART" id="SM00093">
    <property type="entry name" value="SERPIN"/>
    <property type="match status" value="1"/>
</dbReference>
<dbReference type="GO" id="GO:0160035">
    <property type="term" value="P:negative regulation of Toll receptor ligand protein activation cascade"/>
    <property type="evidence" value="ECO:0007669"/>
    <property type="project" value="EnsemblMetazoa"/>
</dbReference>
<evidence type="ECO:0000313" key="8">
    <source>
        <dbReference type="EMBL" id="EDW74170.1"/>
    </source>
</evidence>
<dbReference type="GO" id="GO:0005615">
    <property type="term" value="C:extracellular space"/>
    <property type="evidence" value="ECO:0007669"/>
    <property type="project" value="EnsemblMetazoa"/>
</dbReference>
<gene>
    <name evidence="8" type="primary">Dwil\GK21526</name>
    <name evidence="8" type="ORF">Dwil_GK21526</name>
</gene>
<evidence type="ECO:0000256" key="1">
    <source>
        <dbReference type="ARBA" id="ARBA00009500"/>
    </source>
</evidence>
<dbReference type="InterPro" id="IPR023796">
    <property type="entry name" value="Serpin_dom"/>
</dbReference>
<evidence type="ECO:0000256" key="4">
    <source>
        <dbReference type="RuleBase" id="RU000411"/>
    </source>
</evidence>
<dbReference type="HOGENOM" id="CLU_023330_0_1_1"/>
<evidence type="ECO:0000256" key="6">
    <source>
        <dbReference type="SAM" id="SignalP"/>
    </source>
</evidence>
<dbReference type="PANTHER" id="PTHR11461:SF211">
    <property type="entry name" value="GH10112P-RELATED"/>
    <property type="match status" value="1"/>
</dbReference>
<feature type="compositionally biased region" description="Polar residues" evidence="5">
    <location>
        <begin position="139"/>
        <end position="149"/>
    </location>
</feature>
<dbReference type="FunCoup" id="B4MPY1">
    <property type="interactions" value="77"/>
</dbReference>
<evidence type="ECO:0000259" key="7">
    <source>
        <dbReference type="SMART" id="SM00093"/>
    </source>
</evidence>
<evidence type="ECO:0000256" key="3">
    <source>
        <dbReference type="ARBA" id="ARBA00022900"/>
    </source>
</evidence>
<feature type="region of interest" description="Disordered" evidence="5">
    <location>
        <begin position="41"/>
        <end position="155"/>
    </location>
</feature>
<feature type="compositionally biased region" description="Low complexity" evidence="5">
    <location>
        <begin position="44"/>
        <end position="93"/>
    </location>
</feature>
<dbReference type="GO" id="GO:0004867">
    <property type="term" value="F:serine-type endopeptidase inhibitor activity"/>
    <property type="evidence" value="ECO:0007669"/>
    <property type="project" value="UniProtKB-KW"/>
</dbReference>
<dbReference type="EMBL" id="CH963849">
    <property type="protein sequence ID" value="EDW74170.1"/>
    <property type="molecule type" value="Genomic_DNA"/>
</dbReference>
<dbReference type="InParanoid" id="B4MPY1"/>
<proteinExistence type="inferred from homology"/>
<evidence type="ECO:0000256" key="5">
    <source>
        <dbReference type="SAM" id="MobiDB-lite"/>
    </source>
</evidence>
<dbReference type="OrthoDB" id="671595at2759"/>
<keyword evidence="9" id="KW-1185">Reference proteome</keyword>
<protein>
    <submittedName>
        <fullName evidence="8">GK21526</fullName>
    </submittedName>
</protein>
<dbReference type="Proteomes" id="UP000007798">
    <property type="component" value="Unassembled WGS sequence"/>
</dbReference>
<reference evidence="8 9" key="1">
    <citation type="journal article" date="2007" name="Nature">
        <title>Evolution of genes and genomes on the Drosophila phylogeny.</title>
        <authorList>
            <consortium name="Drosophila 12 Genomes Consortium"/>
            <person name="Clark A.G."/>
            <person name="Eisen M.B."/>
            <person name="Smith D.R."/>
            <person name="Bergman C.M."/>
            <person name="Oliver B."/>
            <person name="Markow T.A."/>
            <person name="Kaufman T.C."/>
            <person name="Kellis M."/>
            <person name="Gelbart W."/>
            <person name="Iyer V.N."/>
            <person name="Pollard D.A."/>
            <person name="Sackton T.B."/>
            <person name="Larracuente A.M."/>
            <person name="Singh N.D."/>
            <person name="Abad J.P."/>
            <person name="Abt D.N."/>
            <person name="Adryan B."/>
            <person name="Aguade M."/>
            <person name="Akashi H."/>
            <person name="Anderson W.W."/>
            <person name="Aquadro C.F."/>
            <person name="Ardell D.H."/>
            <person name="Arguello R."/>
            <person name="Artieri C.G."/>
            <person name="Barbash D.A."/>
            <person name="Barker D."/>
            <person name="Barsanti P."/>
            <person name="Batterham P."/>
            <person name="Batzoglou S."/>
            <person name="Begun D."/>
            <person name="Bhutkar A."/>
            <person name="Blanco E."/>
            <person name="Bosak S.A."/>
            <person name="Bradley R.K."/>
            <person name="Brand A.D."/>
            <person name="Brent M.R."/>
            <person name="Brooks A.N."/>
            <person name="Brown R.H."/>
            <person name="Butlin R.K."/>
            <person name="Caggese C."/>
            <person name="Calvi B.R."/>
            <person name="Bernardo de Carvalho A."/>
            <person name="Caspi A."/>
            <person name="Castrezana S."/>
            <person name="Celniker S.E."/>
            <person name="Chang J.L."/>
            <person name="Chapple C."/>
            <person name="Chatterji S."/>
            <person name="Chinwalla A."/>
            <person name="Civetta A."/>
            <person name="Clifton S.W."/>
            <person name="Comeron J.M."/>
            <person name="Costello J.C."/>
            <person name="Coyne J.A."/>
            <person name="Daub J."/>
            <person name="David R.G."/>
            <person name="Delcher A.L."/>
            <person name="Delehaunty K."/>
            <person name="Do C.B."/>
            <person name="Ebling H."/>
            <person name="Edwards K."/>
            <person name="Eickbush T."/>
            <person name="Evans J.D."/>
            <person name="Filipski A."/>
            <person name="Findeiss S."/>
            <person name="Freyhult E."/>
            <person name="Fulton L."/>
            <person name="Fulton R."/>
            <person name="Garcia A.C."/>
            <person name="Gardiner A."/>
            <person name="Garfield D.A."/>
            <person name="Garvin B.E."/>
            <person name="Gibson G."/>
            <person name="Gilbert D."/>
            <person name="Gnerre S."/>
            <person name="Godfrey J."/>
            <person name="Good R."/>
            <person name="Gotea V."/>
            <person name="Gravely B."/>
            <person name="Greenberg A.J."/>
            <person name="Griffiths-Jones S."/>
            <person name="Gross S."/>
            <person name="Guigo R."/>
            <person name="Gustafson E.A."/>
            <person name="Haerty W."/>
            <person name="Hahn M.W."/>
            <person name="Halligan D.L."/>
            <person name="Halpern A.L."/>
            <person name="Halter G.M."/>
            <person name="Han M.V."/>
            <person name="Heger A."/>
            <person name="Hillier L."/>
            <person name="Hinrichs A.S."/>
            <person name="Holmes I."/>
            <person name="Hoskins R.A."/>
            <person name="Hubisz M.J."/>
            <person name="Hultmark D."/>
            <person name="Huntley M.A."/>
            <person name="Jaffe D.B."/>
            <person name="Jagadeeshan S."/>
            <person name="Jeck W.R."/>
            <person name="Johnson J."/>
            <person name="Jones C.D."/>
            <person name="Jordan W.C."/>
            <person name="Karpen G.H."/>
            <person name="Kataoka E."/>
            <person name="Keightley P.D."/>
            <person name="Kheradpour P."/>
            <person name="Kirkness E.F."/>
            <person name="Koerich L.B."/>
            <person name="Kristiansen K."/>
            <person name="Kudrna D."/>
            <person name="Kulathinal R.J."/>
            <person name="Kumar S."/>
            <person name="Kwok R."/>
            <person name="Lander E."/>
            <person name="Langley C.H."/>
            <person name="Lapoint R."/>
            <person name="Lazzaro B.P."/>
            <person name="Lee S.J."/>
            <person name="Levesque L."/>
            <person name="Li R."/>
            <person name="Lin C.F."/>
            <person name="Lin M.F."/>
            <person name="Lindblad-Toh K."/>
            <person name="Llopart A."/>
            <person name="Long M."/>
            <person name="Low L."/>
            <person name="Lozovsky E."/>
            <person name="Lu J."/>
            <person name="Luo M."/>
            <person name="Machado C.A."/>
            <person name="Makalowski W."/>
            <person name="Marzo M."/>
            <person name="Matsuda M."/>
            <person name="Matzkin L."/>
            <person name="McAllister B."/>
            <person name="McBride C.S."/>
            <person name="McKernan B."/>
            <person name="McKernan K."/>
            <person name="Mendez-Lago M."/>
            <person name="Minx P."/>
            <person name="Mollenhauer M.U."/>
            <person name="Montooth K."/>
            <person name="Mount S.M."/>
            <person name="Mu X."/>
            <person name="Myers E."/>
            <person name="Negre B."/>
            <person name="Newfeld S."/>
            <person name="Nielsen R."/>
            <person name="Noor M.A."/>
            <person name="O'Grady P."/>
            <person name="Pachter L."/>
            <person name="Papaceit M."/>
            <person name="Parisi M.J."/>
            <person name="Parisi M."/>
            <person name="Parts L."/>
            <person name="Pedersen J.S."/>
            <person name="Pesole G."/>
            <person name="Phillippy A.M."/>
            <person name="Ponting C.P."/>
            <person name="Pop M."/>
            <person name="Porcelli D."/>
            <person name="Powell J.R."/>
            <person name="Prohaska S."/>
            <person name="Pruitt K."/>
            <person name="Puig M."/>
            <person name="Quesneville H."/>
            <person name="Ram K.R."/>
            <person name="Rand D."/>
            <person name="Rasmussen M.D."/>
            <person name="Reed L.K."/>
            <person name="Reenan R."/>
            <person name="Reily A."/>
            <person name="Remington K.A."/>
            <person name="Rieger T.T."/>
            <person name="Ritchie M.G."/>
            <person name="Robin C."/>
            <person name="Rogers Y.H."/>
            <person name="Rohde C."/>
            <person name="Rozas J."/>
            <person name="Rubenfield M.J."/>
            <person name="Ruiz A."/>
            <person name="Russo S."/>
            <person name="Salzberg S.L."/>
            <person name="Sanchez-Gracia A."/>
            <person name="Saranga D.J."/>
            <person name="Sato H."/>
            <person name="Schaeffer S.W."/>
            <person name="Schatz M.C."/>
            <person name="Schlenke T."/>
            <person name="Schwartz R."/>
            <person name="Segarra C."/>
            <person name="Singh R.S."/>
            <person name="Sirot L."/>
            <person name="Sirota M."/>
            <person name="Sisneros N.B."/>
            <person name="Smith C.D."/>
            <person name="Smith T.F."/>
            <person name="Spieth J."/>
            <person name="Stage D.E."/>
            <person name="Stark A."/>
            <person name="Stephan W."/>
            <person name="Strausberg R.L."/>
            <person name="Strempel S."/>
            <person name="Sturgill D."/>
            <person name="Sutton G."/>
            <person name="Sutton G.G."/>
            <person name="Tao W."/>
            <person name="Teichmann S."/>
            <person name="Tobari Y.N."/>
            <person name="Tomimura Y."/>
            <person name="Tsolas J.M."/>
            <person name="Valente V.L."/>
            <person name="Venter E."/>
            <person name="Venter J.C."/>
            <person name="Vicario S."/>
            <person name="Vieira F.G."/>
            <person name="Vilella A.J."/>
            <person name="Villasante A."/>
            <person name="Walenz B."/>
            <person name="Wang J."/>
            <person name="Wasserman M."/>
            <person name="Watts T."/>
            <person name="Wilson D."/>
            <person name="Wilson R.K."/>
            <person name="Wing R.A."/>
            <person name="Wolfner M.F."/>
            <person name="Wong A."/>
            <person name="Wong G.K."/>
            <person name="Wu C.I."/>
            <person name="Wu G."/>
            <person name="Yamamoto D."/>
            <person name="Yang H.P."/>
            <person name="Yang S.P."/>
            <person name="Yorke J.A."/>
            <person name="Yoshida K."/>
            <person name="Zdobnov E."/>
            <person name="Zhang P."/>
            <person name="Zhang Y."/>
            <person name="Zimin A.V."/>
            <person name="Baldwin J."/>
            <person name="Abdouelleil A."/>
            <person name="Abdulkadir J."/>
            <person name="Abebe A."/>
            <person name="Abera B."/>
            <person name="Abreu J."/>
            <person name="Acer S.C."/>
            <person name="Aftuck L."/>
            <person name="Alexander A."/>
            <person name="An P."/>
            <person name="Anderson E."/>
            <person name="Anderson S."/>
            <person name="Arachi H."/>
            <person name="Azer M."/>
            <person name="Bachantsang P."/>
            <person name="Barry A."/>
            <person name="Bayul T."/>
            <person name="Berlin A."/>
            <person name="Bessette D."/>
            <person name="Bloom T."/>
            <person name="Blye J."/>
            <person name="Boguslavskiy L."/>
            <person name="Bonnet C."/>
            <person name="Boukhgalter B."/>
            <person name="Bourzgui I."/>
            <person name="Brown A."/>
            <person name="Cahill P."/>
            <person name="Channer S."/>
            <person name="Cheshatsang Y."/>
            <person name="Chuda L."/>
            <person name="Citroen M."/>
            <person name="Collymore A."/>
            <person name="Cooke P."/>
            <person name="Costello M."/>
            <person name="D'Aco K."/>
            <person name="Daza R."/>
            <person name="De Haan G."/>
            <person name="DeGray S."/>
            <person name="DeMaso C."/>
            <person name="Dhargay N."/>
            <person name="Dooley K."/>
            <person name="Dooley E."/>
            <person name="Doricent M."/>
            <person name="Dorje P."/>
            <person name="Dorjee K."/>
            <person name="Dupes A."/>
            <person name="Elong R."/>
            <person name="Falk J."/>
            <person name="Farina A."/>
            <person name="Faro S."/>
            <person name="Ferguson D."/>
            <person name="Fisher S."/>
            <person name="Foley C.D."/>
            <person name="Franke A."/>
            <person name="Friedrich D."/>
            <person name="Gadbois L."/>
            <person name="Gearin G."/>
            <person name="Gearin C.R."/>
            <person name="Giannoukos G."/>
            <person name="Goode T."/>
            <person name="Graham J."/>
            <person name="Grandbois E."/>
            <person name="Grewal S."/>
            <person name="Gyaltsen K."/>
            <person name="Hafez N."/>
            <person name="Hagos B."/>
            <person name="Hall J."/>
            <person name="Henson C."/>
            <person name="Hollinger A."/>
            <person name="Honan T."/>
            <person name="Huard M.D."/>
            <person name="Hughes L."/>
            <person name="Hurhula B."/>
            <person name="Husby M.E."/>
            <person name="Kamat A."/>
            <person name="Kanga B."/>
            <person name="Kashin S."/>
            <person name="Khazanovich D."/>
            <person name="Kisner P."/>
            <person name="Lance K."/>
            <person name="Lara M."/>
            <person name="Lee W."/>
            <person name="Lennon N."/>
            <person name="Letendre F."/>
            <person name="LeVine R."/>
            <person name="Lipovsky A."/>
            <person name="Liu X."/>
            <person name="Liu J."/>
            <person name="Liu S."/>
            <person name="Lokyitsang T."/>
            <person name="Lokyitsang Y."/>
            <person name="Lubonja R."/>
            <person name="Lui A."/>
            <person name="MacDonald P."/>
            <person name="Magnisalis V."/>
            <person name="Maru K."/>
            <person name="Matthews C."/>
            <person name="McCusker W."/>
            <person name="McDonough S."/>
            <person name="Mehta T."/>
            <person name="Meldrim J."/>
            <person name="Meneus L."/>
            <person name="Mihai O."/>
            <person name="Mihalev A."/>
            <person name="Mihova T."/>
            <person name="Mittelman R."/>
            <person name="Mlenga V."/>
            <person name="Montmayeur A."/>
            <person name="Mulrain L."/>
            <person name="Navidi A."/>
            <person name="Naylor J."/>
            <person name="Negash T."/>
            <person name="Nguyen T."/>
            <person name="Nguyen N."/>
            <person name="Nicol R."/>
            <person name="Norbu C."/>
            <person name="Norbu N."/>
            <person name="Novod N."/>
            <person name="O'Neill B."/>
            <person name="Osman S."/>
            <person name="Markiewicz E."/>
            <person name="Oyono O.L."/>
            <person name="Patti C."/>
            <person name="Phunkhang P."/>
            <person name="Pierre F."/>
            <person name="Priest M."/>
            <person name="Raghuraman S."/>
            <person name="Rege F."/>
            <person name="Reyes R."/>
            <person name="Rise C."/>
            <person name="Rogov P."/>
            <person name="Ross K."/>
            <person name="Ryan E."/>
            <person name="Settipalli S."/>
            <person name="Shea T."/>
            <person name="Sherpa N."/>
            <person name="Shi L."/>
            <person name="Shih D."/>
            <person name="Sparrow T."/>
            <person name="Spaulding J."/>
            <person name="Stalker J."/>
            <person name="Stange-Thomann N."/>
            <person name="Stavropoulos S."/>
            <person name="Stone C."/>
            <person name="Strader C."/>
            <person name="Tesfaye S."/>
            <person name="Thomson T."/>
            <person name="Thoulutsang Y."/>
            <person name="Thoulutsang D."/>
            <person name="Topham K."/>
            <person name="Topping I."/>
            <person name="Tsamla T."/>
            <person name="Vassiliev H."/>
            <person name="Vo A."/>
            <person name="Wangchuk T."/>
            <person name="Wangdi T."/>
            <person name="Weiand M."/>
            <person name="Wilkinson J."/>
            <person name="Wilson A."/>
            <person name="Yadav S."/>
            <person name="Young G."/>
            <person name="Yu Q."/>
            <person name="Zembek L."/>
            <person name="Zhong D."/>
            <person name="Zimmer A."/>
            <person name="Zwirko Z."/>
            <person name="Jaffe D.B."/>
            <person name="Alvarez P."/>
            <person name="Brockman W."/>
            <person name="Butler J."/>
            <person name="Chin C."/>
            <person name="Gnerre S."/>
            <person name="Grabherr M."/>
            <person name="Kleber M."/>
            <person name="Mauceli E."/>
            <person name="MacCallum I."/>
        </authorList>
    </citation>
    <scope>NUCLEOTIDE SEQUENCE [LARGE SCALE GENOMIC DNA]</scope>
    <source>
        <strain evidence="9">Tucson 14030-0811.24</strain>
    </source>
</reference>
<dbReference type="Pfam" id="PF00079">
    <property type="entry name" value="Serpin"/>
    <property type="match status" value="1"/>
</dbReference>
<dbReference type="Gene3D" id="3.30.497.10">
    <property type="entry name" value="Antithrombin, subunit I, domain 2"/>
    <property type="match status" value="1"/>
</dbReference>
<organism evidence="9">
    <name type="scientific">Drosophila willistoni</name>
    <name type="common">Fruit fly</name>
    <dbReference type="NCBI Taxonomy" id="7260"/>
    <lineage>
        <taxon>Eukaryota</taxon>
        <taxon>Metazoa</taxon>
        <taxon>Ecdysozoa</taxon>
        <taxon>Arthropoda</taxon>
        <taxon>Hexapoda</taxon>
        <taxon>Insecta</taxon>
        <taxon>Pterygota</taxon>
        <taxon>Neoptera</taxon>
        <taxon>Endopterygota</taxon>
        <taxon>Diptera</taxon>
        <taxon>Brachycera</taxon>
        <taxon>Muscomorpha</taxon>
        <taxon>Ephydroidea</taxon>
        <taxon>Drosophilidae</taxon>
        <taxon>Drosophila</taxon>
        <taxon>Sophophora</taxon>
    </lineage>
</organism>
<dbReference type="InterPro" id="IPR000215">
    <property type="entry name" value="Serpin_fam"/>
</dbReference>
<feature type="chain" id="PRO_5002814948" evidence="6">
    <location>
        <begin position="20"/>
        <end position="526"/>
    </location>
</feature>
<dbReference type="GO" id="GO:0045824">
    <property type="term" value="P:negative regulation of innate immune response"/>
    <property type="evidence" value="ECO:0007669"/>
    <property type="project" value="EnsemblMetazoa"/>
</dbReference>
<feature type="domain" description="Serpin" evidence="7">
    <location>
        <begin position="164"/>
        <end position="522"/>
    </location>
</feature>
<dbReference type="OMA" id="FSKNAMA"/>
<keyword evidence="2" id="KW-0646">Protease inhibitor</keyword>
<dbReference type="InterPro" id="IPR036186">
    <property type="entry name" value="Serpin_sf"/>
</dbReference>
<dbReference type="InterPro" id="IPR042178">
    <property type="entry name" value="Serpin_sf_1"/>
</dbReference>
<evidence type="ECO:0000256" key="2">
    <source>
        <dbReference type="ARBA" id="ARBA00022690"/>
    </source>
</evidence>
<dbReference type="PROSITE" id="PS00284">
    <property type="entry name" value="SERPIN"/>
    <property type="match status" value="1"/>
</dbReference>
<feature type="signal peptide" evidence="6">
    <location>
        <begin position="1"/>
        <end position="19"/>
    </location>
</feature>
<evidence type="ECO:0000313" key="9">
    <source>
        <dbReference type="Proteomes" id="UP000007798"/>
    </source>
</evidence>
<dbReference type="InterPro" id="IPR042185">
    <property type="entry name" value="Serpin_sf_2"/>
</dbReference>